<proteinExistence type="inferred from homology"/>
<comment type="subcellular location">
    <subcellularLocation>
        <location evidence="1">Cell membrane</location>
        <topology evidence="1">Multi-pass membrane protein</topology>
    </subcellularLocation>
</comment>
<keyword evidence="4 8" id="KW-0812">Transmembrane</keyword>
<dbReference type="EMBL" id="JAAGWE010000020">
    <property type="protein sequence ID" value="NEM07056.1"/>
    <property type="molecule type" value="Genomic_DNA"/>
</dbReference>
<evidence type="ECO:0000256" key="2">
    <source>
        <dbReference type="ARBA" id="ARBA00010388"/>
    </source>
</evidence>
<sequence length="116" mass="11736">MTAAIAVGLLVAGGIYLVLQPGLVRVVIGFVLLGHAVNVLVLSAGGMDRRGLPLIGQGDPDRAADPLPQAFVLTAIVITFGITVYLLALARASSSADDEDRPDGTAAAADQDGGSR</sequence>
<evidence type="ECO:0000256" key="4">
    <source>
        <dbReference type="ARBA" id="ARBA00022692"/>
    </source>
</evidence>
<name>A0A6P0GIJ3_9ACTN</name>
<comment type="caution">
    <text evidence="9">The sequence shown here is derived from an EMBL/GenBank/DDBJ whole genome shotgun (WGS) entry which is preliminary data.</text>
</comment>
<dbReference type="Proteomes" id="UP000471126">
    <property type="component" value="Unassembled WGS sequence"/>
</dbReference>
<keyword evidence="5 8" id="KW-1133">Transmembrane helix</keyword>
<evidence type="ECO:0000256" key="5">
    <source>
        <dbReference type="ARBA" id="ARBA00022989"/>
    </source>
</evidence>
<dbReference type="GO" id="GO:0005886">
    <property type="term" value="C:plasma membrane"/>
    <property type="evidence" value="ECO:0007669"/>
    <property type="project" value="UniProtKB-SubCell"/>
</dbReference>
<dbReference type="PANTHER" id="PTHR34583:SF2">
    <property type="entry name" value="ANTIPORTER SUBUNIT MNHC2-RELATED"/>
    <property type="match status" value="1"/>
</dbReference>
<dbReference type="Gene3D" id="1.10.287.3510">
    <property type="match status" value="1"/>
</dbReference>
<evidence type="ECO:0000313" key="9">
    <source>
        <dbReference type="EMBL" id="NEM07056.1"/>
    </source>
</evidence>
<evidence type="ECO:0000256" key="8">
    <source>
        <dbReference type="SAM" id="Phobius"/>
    </source>
</evidence>
<reference evidence="9 10" key="1">
    <citation type="submission" date="2019-12" db="EMBL/GenBank/DDBJ databases">
        <title>WGS of CPCC 203550 I12A-02606.</title>
        <authorList>
            <person name="Jiang Z."/>
        </authorList>
    </citation>
    <scope>NUCLEOTIDE SEQUENCE [LARGE SCALE GENOMIC DNA]</scope>
    <source>
        <strain evidence="9 10">I12A-02606</strain>
    </source>
</reference>
<dbReference type="AlphaFoldDB" id="A0A6P0GIJ3"/>
<evidence type="ECO:0000313" key="10">
    <source>
        <dbReference type="Proteomes" id="UP000471126"/>
    </source>
</evidence>
<evidence type="ECO:0000256" key="1">
    <source>
        <dbReference type="ARBA" id="ARBA00004651"/>
    </source>
</evidence>
<feature type="region of interest" description="Disordered" evidence="7">
    <location>
        <begin position="93"/>
        <end position="116"/>
    </location>
</feature>
<dbReference type="Pfam" id="PF00420">
    <property type="entry name" value="Oxidored_q2"/>
    <property type="match status" value="1"/>
</dbReference>
<keyword evidence="3" id="KW-1003">Cell membrane</keyword>
<feature type="compositionally biased region" description="Low complexity" evidence="7">
    <location>
        <begin position="104"/>
        <end position="116"/>
    </location>
</feature>
<dbReference type="InterPro" id="IPR050601">
    <property type="entry name" value="CPA3_antiporter_subunitC"/>
</dbReference>
<dbReference type="RefSeq" id="WP_163477167.1">
    <property type="nucleotide sequence ID" value="NZ_JAAGWE010000020.1"/>
</dbReference>
<gene>
    <name evidence="9" type="ORF">GCU54_13665</name>
</gene>
<dbReference type="InterPro" id="IPR039428">
    <property type="entry name" value="NUOK/Mnh_C1-like"/>
</dbReference>
<evidence type="ECO:0000256" key="7">
    <source>
        <dbReference type="SAM" id="MobiDB-lite"/>
    </source>
</evidence>
<evidence type="ECO:0000256" key="6">
    <source>
        <dbReference type="ARBA" id="ARBA00023136"/>
    </source>
</evidence>
<accession>A0A6P0GIJ3</accession>
<evidence type="ECO:0000256" key="3">
    <source>
        <dbReference type="ARBA" id="ARBA00022475"/>
    </source>
</evidence>
<feature type="transmembrane region" description="Helical" evidence="8">
    <location>
        <begin position="67"/>
        <end position="88"/>
    </location>
</feature>
<keyword evidence="6 8" id="KW-0472">Membrane</keyword>
<protein>
    <submittedName>
        <fullName evidence="9">Cation:proton antiporter</fullName>
    </submittedName>
</protein>
<dbReference type="PANTHER" id="PTHR34583">
    <property type="entry name" value="ANTIPORTER SUBUNIT MNHC2-RELATED"/>
    <property type="match status" value="1"/>
</dbReference>
<comment type="similarity">
    <text evidence="2">Belongs to the CPA3 antiporters (TC 2.A.63) subunit C family.</text>
</comment>
<organism evidence="9 10">
    <name type="scientific">Geodermatophilus normandii</name>
    <dbReference type="NCBI Taxonomy" id="1137989"/>
    <lineage>
        <taxon>Bacteria</taxon>
        <taxon>Bacillati</taxon>
        <taxon>Actinomycetota</taxon>
        <taxon>Actinomycetes</taxon>
        <taxon>Geodermatophilales</taxon>
        <taxon>Geodermatophilaceae</taxon>
        <taxon>Geodermatophilus</taxon>
    </lineage>
</organism>